<dbReference type="OrthoDB" id="8885940at2"/>
<dbReference type="PANTHER" id="PTHR30537">
    <property type="entry name" value="HTH-TYPE TRANSCRIPTIONAL REGULATOR"/>
    <property type="match status" value="1"/>
</dbReference>
<dbReference type="FunFam" id="1.10.10.10:FF:000001">
    <property type="entry name" value="LysR family transcriptional regulator"/>
    <property type="match status" value="1"/>
</dbReference>
<dbReference type="Gene3D" id="3.40.190.290">
    <property type="match status" value="1"/>
</dbReference>
<protein>
    <submittedName>
        <fullName evidence="6">Putative transcriptional regulator LYSR-type</fullName>
    </submittedName>
</protein>
<evidence type="ECO:0000256" key="2">
    <source>
        <dbReference type="ARBA" id="ARBA00023015"/>
    </source>
</evidence>
<comment type="similarity">
    <text evidence="1">Belongs to the LysR transcriptional regulatory family.</text>
</comment>
<dbReference type="Pfam" id="PF03466">
    <property type="entry name" value="LysR_substrate"/>
    <property type="match status" value="1"/>
</dbReference>
<dbReference type="InterPro" id="IPR000847">
    <property type="entry name" value="LysR_HTH_N"/>
</dbReference>
<feature type="domain" description="HTH lysR-type" evidence="5">
    <location>
        <begin position="1"/>
        <end position="62"/>
    </location>
</feature>
<evidence type="ECO:0000256" key="4">
    <source>
        <dbReference type="ARBA" id="ARBA00023163"/>
    </source>
</evidence>
<sequence>MITSGTLQQLTIFVRIIITGSFTRAARELGLSPSAVSKSLAKLETQLETQLIKRGSRKLFLTWRGEVLFNQALALLEECEHMLTPGRASPDQRNIIKLSCPVAWGVEILSPLISGYQQAYPLTSLHIELSDQLISFAETHFDLALRITRQMEPAENKTLLARVHWIYCCSPDYLYGKPAIASPRDVASHHCLSNPMAAYHNSWIFSGPDGEQIIPVNAAITARSSLVLLRILLRHGGISCLPDYLVKPYIKKGVLVRLFPGINAGRSHYLYAIQRKNKHGNPLIGSFIDYLQQALR</sequence>
<dbReference type="eggNOG" id="COG0583">
    <property type="taxonomic scope" value="Bacteria"/>
</dbReference>
<dbReference type="KEGG" id="ebt:EBL_c30760"/>
<gene>
    <name evidence="6" type="primary">yafC1</name>
    <name evidence="6" type="ordered locus">EBL_c30760</name>
</gene>
<dbReference type="Proteomes" id="UP000001955">
    <property type="component" value="Chromosome"/>
</dbReference>
<dbReference type="GO" id="GO:0043565">
    <property type="term" value="F:sequence-specific DNA binding"/>
    <property type="evidence" value="ECO:0007669"/>
    <property type="project" value="TreeGrafter"/>
</dbReference>
<evidence type="ECO:0000256" key="3">
    <source>
        <dbReference type="ARBA" id="ARBA00023125"/>
    </source>
</evidence>
<dbReference type="SUPFAM" id="SSF46785">
    <property type="entry name" value="Winged helix' DNA-binding domain"/>
    <property type="match status" value="1"/>
</dbReference>
<dbReference type="Gene3D" id="1.10.10.10">
    <property type="entry name" value="Winged helix-like DNA-binding domain superfamily/Winged helix DNA-binding domain"/>
    <property type="match status" value="1"/>
</dbReference>
<dbReference type="SUPFAM" id="SSF53850">
    <property type="entry name" value="Periplasmic binding protein-like II"/>
    <property type="match status" value="1"/>
</dbReference>
<dbReference type="HOGENOM" id="CLU_039613_16_2_6"/>
<dbReference type="GO" id="GO:0003700">
    <property type="term" value="F:DNA-binding transcription factor activity"/>
    <property type="evidence" value="ECO:0007669"/>
    <property type="project" value="InterPro"/>
</dbReference>
<keyword evidence="4" id="KW-0804">Transcription</keyword>
<organism evidence="6 7">
    <name type="scientific">Shimwellia blattae (strain ATCC 29907 / DSM 4481 / JCM 1650 / NBRC 105725 / CDC 9005-74)</name>
    <name type="common">Escherichia blattae</name>
    <dbReference type="NCBI Taxonomy" id="630626"/>
    <lineage>
        <taxon>Bacteria</taxon>
        <taxon>Pseudomonadati</taxon>
        <taxon>Pseudomonadota</taxon>
        <taxon>Gammaproteobacteria</taxon>
        <taxon>Enterobacterales</taxon>
        <taxon>Enterobacteriaceae</taxon>
        <taxon>Shimwellia</taxon>
    </lineage>
</organism>
<keyword evidence="7" id="KW-1185">Reference proteome</keyword>
<dbReference type="PANTHER" id="PTHR30537:SF35">
    <property type="entry name" value="TRANSCRIPTIONAL REGULATORY PROTEIN"/>
    <property type="match status" value="1"/>
</dbReference>
<dbReference type="STRING" id="630626.EBL_c30760"/>
<evidence type="ECO:0000259" key="5">
    <source>
        <dbReference type="PROSITE" id="PS50931"/>
    </source>
</evidence>
<dbReference type="InterPro" id="IPR005119">
    <property type="entry name" value="LysR_subst-bd"/>
</dbReference>
<accession>K6WN72</accession>
<keyword evidence="3" id="KW-0238">DNA-binding</keyword>
<dbReference type="InterPro" id="IPR036390">
    <property type="entry name" value="WH_DNA-bd_sf"/>
</dbReference>
<evidence type="ECO:0000313" key="7">
    <source>
        <dbReference type="Proteomes" id="UP000001955"/>
    </source>
</evidence>
<dbReference type="Pfam" id="PF00126">
    <property type="entry name" value="HTH_1"/>
    <property type="match status" value="1"/>
</dbReference>
<name>I2BC92_SHIBC</name>
<keyword evidence="2" id="KW-0805">Transcription regulation</keyword>
<dbReference type="PROSITE" id="PS50931">
    <property type="entry name" value="HTH_LYSR"/>
    <property type="match status" value="1"/>
</dbReference>
<reference evidence="6 7" key="1">
    <citation type="journal article" date="2012" name="J. Bacteriol.">
        <title>Complete genome sequence of the B12-producing Shimwellia blattae strain DSM 4481, isolated from a cockroach.</title>
        <authorList>
            <person name="Brzuszkiewicz E."/>
            <person name="Waschkowitz T."/>
            <person name="Wiezer A."/>
            <person name="Daniel R."/>
        </authorList>
    </citation>
    <scope>NUCLEOTIDE SEQUENCE [LARGE SCALE GENOMIC DNA]</scope>
    <source>
        <strain evidence="7">ATCC 29907 / DSM 4481 / JCM 1650 / NBRC 105725 / CDC 9005-74</strain>
    </source>
</reference>
<dbReference type="EMBL" id="CP001560">
    <property type="protein sequence ID" value="AFJ48146.1"/>
    <property type="molecule type" value="Genomic_DNA"/>
</dbReference>
<dbReference type="PRINTS" id="PR00039">
    <property type="entry name" value="HTHLYSR"/>
</dbReference>
<dbReference type="InterPro" id="IPR058163">
    <property type="entry name" value="LysR-type_TF_proteobact-type"/>
</dbReference>
<dbReference type="CDD" id="cd08422">
    <property type="entry name" value="PBP2_CrgA_like"/>
    <property type="match status" value="1"/>
</dbReference>
<dbReference type="RefSeq" id="WP_002445471.1">
    <property type="nucleotide sequence ID" value="NC_017910.1"/>
</dbReference>
<evidence type="ECO:0000313" key="6">
    <source>
        <dbReference type="EMBL" id="AFJ48146.1"/>
    </source>
</evidence>
<proteinExistence type="inferred from homology"/>
<dbReference type="AlphaFoldDB" id="I2BC92"/>
<accession>I2BC92</accession>
<evidence type="ECO:0000256" key="1">
    <source>
        <dbReference type="ARBA" id="ARBA00009437"/>
    </source>
</evidence>
<dbReference type="InterPro" id="IPR036388">
    <property type="entry name" value="WH-like_DNA-bd_sf"/>
</dbReference>
<dbReference type="GO" id="GO:0006351">
    <property type="term" value="P:DNA-templated transcription"/>
    <property type="evidence" value="ECO:0007669"/>
    <property type="project" value="TreeGrafter"/>
</dbReference>